<dbReference type="InterPro" id="IPR001063">
    <property type="entry name" value="Ribosomal_uL22"/>
</dbReference>
<dbReference type="GO" id="GO:0005762">
    <property type="term" value="C:mitochondrial large ribosomal subunit"/>
    <property type="evidence" value="ECO:0007669"/>
    <property type="project" value="TreeGrafter"/>
</dbReference>
<dbReference type="CDD" id="cd00336">
    <property type="entry name" value="Ribosomal_L22"/>
    <property type="match status" value="1"/>
</dbReference>
<dbReference type="Proteomes" id="UP000002358">
    <property type="component" value="Unassembled WGS sequence"/>
</dbReference>
<dbReference type="SMR" id="A0A7M7HCS1"/>
<evidence type="ECO:0000256" key="3">
    <source>
        <dbReference type="ARBA" id="ARBA00023274"/>
    </source>
</evidence>
<dbReference type="InterPro" id="IPR047867">
    <property type="entry name" value="Ribosomal_uL22_bac/org-type"/>
</dbReference>
<keyword evidence="2 6" id="KW-0689">Ribosomal protein</keyword>
<dbReference type="EnsemblMetazoa" id="XM_008210735">
    <property type="protein sequence ID" value="XP_008208957"/>
    <property type="gene ID" value="LOC100118955"/>
</dbReference>
<comment type="similarity">
    <text evidence="1 6">Belongs to the universal ribosomal protein uL22 family.</text>
</comment>
<gene>
    <name evidence="7" type="primary">100118955</name>
</gene>
<evidence type="ECO:0000256" key="4">
    <source>
        <dbReference type="ARBA" id="ARBA00035286"/>
    </source>
</evidence>
<proteinExistence type="inferred from homology"/>
<dbReference type="Gene3D" id="3.90.470.10">
    <property type="entry name" value="Ribosomal protein L22/L17"/>
    <property type="match status" value="1"/>
</dbReference>
<dbReference type="PANTHER" id="PTHR13501:SF8">
    <property type="entry name" value="LARGE RIBOSOMAL SUBUNIT PROTEIN UL22M"/>
    <property type="match status" value="1"/>
</dbReference>
<dbReference type="OrthoDB" id="416470at2759"/>
<dbReference type="EnsemblMetazoa" id="XM_008210739">
    <property type="protein sequence ID" value="XP_008208961"/>
    <property type="gene ID" value="LOC100118955"/>
</dbReference>
<evidence type="ECO:0000256" key="1">
    <source>
        <dbReference type="ARBA" id="ARBA00009451"/>
    </source>
</evidence>
<name>A0A7M7HCS1_NASVI</name>
<dbReference type="FunCoup" id="A0A7M7HCS1">
    <property type="interactions" value="1295"/>
</dbReference>
<protein>
    <recommendedName>
        <fullName evidence="4">Large ribosomal subunit protein uL22m</fullName>
    </recommendedName>
    <alternativeName>
        <fullName evidence="5">39S ribosomal protein L22, mitochondrial</fullName>
    </alternativeName>
</protein>
<dbReference type="OMA" id="PAYVCHQ"/>
<evidence type="ECO:0000313" key="8">
    <source>
        <dbReference type="Proteomes" id="UP000002358"/>
    </source>
</evidence>
<dbReference type="EnsemblMetazoa" id="XM_008210738">
    <property type="protein sequence ID" value="XP_008208960"/>
    <property type="gene ID" value="LOC100118955"/>
</dbReference>
<dbReference type="GO" id="GO:0003735">
    <property type="term" value="F:structural constituent of ribosome"/>
    <property type="evidence" value="ECO:0007669"/>
    <property type="project" value="InterPro"/>
</dbReference>
<evidence type="ECO:0000313" key="7">
    <source>
        <dbReference type="EnsemblMetazoa" id="XP_008208957"/>
    </source>
</evidence>
<dbReference type="InterPro" id="IPR036394">
    <property type="entry name" value="Ribosomal_uL22_sf"/>
</dbReference>
<dbReference type="InParanoid" id="A0A7M7HCS1"/>
<keyword evidence="8" id="KW-1185">Reference proteome</keyword>
<keyword evidence="3 6" id="KW-0687">Ribonucleoprotein</keyword>
<dbReference type="PANTHER" id="PTHR13501">
    <property type="entry name" value="CHLOROPLAST 50S RIBOSOMAL PROTEIN L22-RELATED"/>
    <property type="match status" value="1"/>
</dbReference>
<dbReference type="GO" id="GO:0006412">
    <property type="term" value="P:translation"/>
    <property type="evidence" value="ECO:0007669"/>
    <property type="project" value="InterPro"/>
</dbReference>
<dbReference type="AlphaFoldDB" id="A0A7M7HCS1"/>
<reference evidence="7" key="1">
    <citation type="submission" date="2021-01" db="UniProtKB">
        <authorList>
            <consortium name="EnsemblMetazoa"/>
        </authorList>
    </citation>
    <scope>IDENTIFICATION</scope>
</reference>
<evidence type="ECO:0000256" key="5">
    <source>
        <dbReference type="ARBA" id="ARBA00035506"/>
    </source>
</evidence>
<dbReference type="KEGG" id="nvi:100118955"/>
<evidence type="ECO:0000256" key="6">
    <source>
        <dbReference type="RuleBase" id="RU004005"/>
    </source>
</evidence>
<evidence type="ECO:0000256" key="2">
    <source>
        <dbReference type="ARBA" id="ARBA00022980"/>
    </source>
</evidence>
<accession>A0A7M7HCS1</accession>
<dbReference type="SUPFAM" id="SSF54843">
    <property type="entry name" value="Ribosomal protein L22"/>
    <property type="match status" value="1"/>
</dbReference>
<dbReference type="Pfam" id="PF00237">
    <property type="entry name" value="Ribosomal_L22"/>
    <property type="match status" value="1"/>
</dbReference>
<dbReference type="EnsemblMetazoa" id="XM_032601738">
    <property type="protein sequence ID" value="XP_032457629"/>
    <property type="gene ID" value="LOC100118955"/>
</dbReference>
<sequence length="220" mass="25773">MIQNLAFRFQRLTLSNKSISGVFGTLQHVQQKQCTQQNNIHISAINAEKEEDTKGFLRHNKKFFPLLGPNEERRPAYVCHKKSNIRYTPKKMLYVAWLVRGMTVDEAIKQLSFNLKKGAAIVKETILEAQKLAVEEHNVEFKSNLWVAESFCTKGYVIKGLRRHAKGRTGEIRYTFCHYYVRLEEGKPPKDYYKLNPKSSDELLEDWKSQMRKRKVYNSL</sequence>
<organism evidence="7 8">
    <name type="scientific">Nasonia vitripennis</name>
    <name type="common">Parasitic wasp</name>
    <dbReference type="NCBI Taxonomy" id="7425"/>
    <lineage>
        <taxon>Eukaryota</taxon>
        <taxon>Metazoa</taxon>
        <taxon>Ecdysozoa</taxon>
        <taxon>Arthropoda</taxon>
        <taxon>Hexapoda</taxon>
        <taxon>Insecta</taxon>
        <taxon>Pterygota</taxon>
        <taxon>Neoptera</taxon>
        <taxon>Endopterygota</taxon>
        <taxon>Hymenoptera</taxon>
        <taxon>Apocrita</taxon>
        <taxon>Proctotrupomorpha</taxon>
        <taxon>Chalcidoidea</taxon>
        <taxon>Pteromalidae</taxon>
        <taxon>Pteromalinae</taxon>
        <taxon>Nasonia</taxon>
    </lineage>
</organism>